<reference evidence="2" key="1">
    <citation type="submission" date="2016-01" db="EMBL/GenBank/DDBJ databases">
        <title>Genome sequencing of Roseivirga ehrenbergii KMM 6017.</title>
        <authorList>
            <person name="Selvaratnam C."/>
            <person name="Thevarajoo S."/>
            <person name="Goh K.M."/>
            <person name="Ee R."/>
            <person name="Chan K.-G."/>
            <person name="Chong C.S."/>
        </authorList>
    </citation>
    <scope>NUCLEOTIDE SEQUENCE [LARGE SCALE GENOMIC DNA]</scope>
    <source>
        <strain evidence="2">KMM 6017</strain>
    </source>
</reference>
<comment type="caution">
    <text evidence="2">The sequence shown here is derived from an EMBL/GenBank/DDBJ whole genome shotgun (WGS) entry which is preliminary data.</text>
</comment>
<evidence type="ECO:0000313" key="3">
    <source>
        <dbReference type="Proteomes" id="UP000075583"/>
    </source>
</evidence>
<keyword evidence="1" id="KW-0812">Transmembrane</keyword>
<proteinExistence type="predicted"/>
<accession>A0A150XNF8</accession>
<keyword evidence="3" id="KW-1185">Reference proteome</keyword>
<sequence length="112" mass="12683">MSMKNENNIETKINQALNSIEGIESAEVKPYFYTRLQAKMENQMAPSYGKFSILANLKLSLAMLAVFFVFNLTSIVFLSGSQNTDSTATSALDEFSEEYFSNPNVYDYLNDY</sequence>
<organism evidence="2 3">
    <name type="scientific">Roseivirga ehrenbergii (strain DSM 102268 / JCM 13514 / KCTC 12282 / NCIMB 14502 / KMM 6017)</name>
    <dbReference type="NCBI Taxonomy" id="279360"/>
    <lineage>
        <taxon>Bacteria</taxon>
        <taxon>Pseudomonadati</taxon>
        <taxon>Bacteroidota</taxon>
        <taxon>Cytophagia</taxon>
        <taxon>Cytophagales</taxon>
        <taxon>Roseivirgaceae</taxon>
        <taxon>Roseivirga</taxon>
    </lineage>
</organism>
<keyword evidence="1" id="KW-0472">Membrane</keyword>
<name>A0A150XNF8_ROSEK</name>
<gene>
    <name evidence="2" type="ORF">MB14_16730</name>
</gene>
<feature type="transmembrane region" description="Helical" evidence="1">
    <location>
        <begin position="59"/>
        <end position="80"/>
    </location>
</feature>
<dbReference type="Proteomes" id="UP000075583">
    <property type="component" value="Unassembled WGS sequence"/>
</dbReference>
<protein>
    <submittedName>
        <fullName evidence="2">Uncharacterized protein</fullName>
    </submittedName>
</protein>
<keyword evidence="1" id="KW-1133">Transmembrane helix</keyword>
<evidence type="ECO:0000313" key="2">
    <source>
        <dbReference type="EMBL" id="KYG80185.1"/>
    </source>
</evidence>
<dbReference type="STRING" id="279360.MB14_16730"/>
<dbReference type="EMBL" id="LQZQ01000005">
    <property type="protein sequence ID" value="KYG80185.1"/>
    <property type="molecule type" value="Genomic_DNA"/>
</dbReference>
<evidence type="ECO:0000256" key="1">
    <source>
        <dbReference type="SAM" id="Phobius"/>
    </source>
</evidence>
<dbReference type="AlphaFoldDB" id="A0A150XNF8"/>